<dbReference type="EMBL" id="MTSL01000048">
    <property type="protein sequence ID" value="PJF19655.1"/>
    <property type="molecule type" value="Genomic_DNA"/>
</dbReference>
<feature type="compositionally biased region" description="Polar residues" evidence="1">
    <location>
        <begin position="750"/>
        <end position="760"/>
    </location>
</feature>
<dbReference type="Pfam" id="PF19559">
    <property type="entry name" value="DUF6081"/>
    <property type="match status" value="1"/>
</dbReference>
<comment type="caution">
    <text evidence="3">The sequence shown here is derived from an EMBL/GenBank/DDBJ whole genome shotgun (WGS) entry which is preliminary data.</text>
</comment>
<feature type="domain" description="K Homology" evidence="2">
    <location>
        <begin position="438"/>
        <end position="527"/>
    </location>
</feature>
<feature type="region of interest" description="Disordered" evidence="1">
    <location>
        <begin position="729"/>
        <end position="764"/>
    </location>
</feature>
<evidence type="ECO:0000259" key="2">
    <source>
        <dbReference type="SMART" id="SM00322"/>
    </source>
</evidence>
<reference evidence="3 4" key="1">
    <citation type="submission" date="2016-10" db="EMBL/GenBank/DDBJ databases">
        <title>The genome of Paramicrosporidium saccamoebae is the missing link in understanding Cryptomycota and Microsporidia evolution.</title>
        <authorList>
            <person name="Quandt C.A."/>
            <person name="Beaudet D."/>
            <person name="Corsaro D."/>
            <person name="Michel R."/>
            <person name="Corradi N."/>
            <person name="James T."/>
        </authorList>
    </citation>
    <scope>NUCLEOTIDE SEQUENCE [LARGE SCALE GENOMIC DNA]</scope>
    <source>
        <strain evidence="3 4">KSL3</strain>
    </source>
</reference>
<protein>
    <recommendedName>
        <fullName evidence="2">K Homology domain-containing protein</fullName>
    </recommendedName>
</protein>
<evidence type="ECO:0000313" key="4">
    <source>
        <dbReference type="Proteomes" id="UP000240830"/>
    </source>
</evidence>
<dbReference type="InterPro" id="IPR004087">
    <property type="entry name" value="KH_dom"/>
</dbReference>
<evidence type="ECO:0000256" key="1">
    <source>
        <dbReference type="SAM" id="MobiDB-lite"/>
    </source>
</evidence>
<feature type="region of interest" description="Disordered" evidence="1">
    <location>
        <begin position="181"/>
        <end position="208"/>
    </location>
</feature>
<name>A0A2H9TPH6_9FUNG</name>
<sequence length="1072" mass="118081">MASPTKHTEDTIRLLLPLPTTCTLPTMRYTIDRLRTTLSCEVELLPASRTVSVQGQRAQVMAARQQLARARRSERMTMRYRQRMESPAAISVARVGTGEKELRVQGVPDEEEIDGDVTDLEYARLAHIMEMDGGVRQEISIPLHVAGRVAGCSGRNRFHTLLKNGVLLEVAGRICEKELGHEHEHEHENGTGTGTGNETSSQNPQHQHLQTKCTVFLSARTQEELDVVQKGILEDAASTEAMQFALCVDERLSDWLLSHRRTQLQQITYKNGTSVSLRPTTLLVHGHRRETVRTTAEEITRLTHNFHSCTLWLAEQYETLPVLLERAARQSGAEIQQASHAVDLFGTQEQLRTAIATLQAAGIECLQIKYRLGQSEEIRDFISGKKDGKLIKIMKETGASISLGGSGRLGIDSQIDIELVAQDPDSLAIALDMLLGEFPAERSFFLADSHHKRLIGHGGRTIQRVMKKYAVYIKFLSAEEAAARAPVDAMALPRVLASRLPNVLVRTPSKNEEALSAAQDEIHDMAEELEHQIPKRVMRLDRHALLALSDSERTALADFLRQFRESLDFSVPSTFSESPEDDGVFVIKVRGYQTPLNLFYERVTGDMASLIKPLLHTAAVSPPSTPTTLPSPTISMQSNLSVSSSASWTAQSPDLFSHFPMSVLQPPVSTTLTPTSPMVAPTKLPQLGFNPTIGSQKRKHCPWNMGFPKLSLMTVDSLWRNDVDDFTTLSDPGSGNSDPAGNPSLADCPNTDSSPNSGSRHTSHGCPEVCGAANVLFHYKGDSLPSIGEKGDFNYLSAGGFVANDGNLELWNDALHVVSLPFKSSHFSLLDNPKFQLFTNQHFSIKDKLTVKMTSHIMTSGVDKHPFGDQVFSPCSDPRLAAGTMVAKDNENGIVYSFVLAEGYIFAVVQSLLVTPGGPSDAPRAAYAIPLLGISPMGEYNIGMHFDRAAETISWVINGYQHFQMKSSELLPPEHKVLKWGPDATFKFPNRITVGFGTLSALEYYPPQYPPDYPPNGQNVGIALVKLAAPMQFLDPKNDGPAQYFIDHSDPEYQVWGQGAMLDVQDLIVEAQ</sequence>
<dbReference type="InterPro" id="IPR045727">
    <property type="entry name" value="DUF6081"/>
</dbReference>
<proteinExistence type="predicted"/>
<dbReference type="Gene3D" id="3.30.1370.10">
    <property type="entry name" value="K Homology domain, type 1"/>
    <property type="match status" value="1"/>
</dbReference>
<dbReference type="AlphaFoldDB" id="A0A2H9TPH6"/>
<dbReference type="STRING" id="1246581.A0A2H9TPH6"/>
<evidence type="ECO:0000313" key="3">
    <source>
        <dbReference type="EMBL" id="PJF19655.1"/>
    </source>
</evidence>
<organism evidence="3 4">
    <name type="scientific">Paramicrosporidium saccamoebae</name>
    <dbReference type="NCBI Taxonomy" id="1246581"/>
    <lineage>
        <taxon>Eukaryota</taxon>
        <taxon>Fungi</taxon>
        <taxon>Fungi incertae sedis</taxon>
        <taxon>Cryptomycota</taxon>
        <taxon>Cryptomycota incertae sedis</taxon>
        <taxon>Paramicrosporidium</taxon>
    </lineage>
</organism>
<dbReference type="OrthoDB" id="271862at2759"/>
<dbReference type="SUPFAM" id="SSF54791">
    <property type="entry name" value="Eukaryotic type KH-domain (KH-domain type I)"/>
    <property type="match status" value="1"/>
</dbReference>
<dbReference type="GO" id="GO:0003723">
    <property type="term" value="F:RNA binding"/>
    <property type="evidence" value="ECO:0007669"/>
    <property type="project" value="InterPro"/>
</dbReference>
<accession>A0A2H9TPH6</accession>
<keyword evidence="4" id="KW-1185">Reference proteome</keyword>
<dbReference type="InterPro" id="IPR036612">
    <property type="entry name" value="KH_dom_type_1_sf"/>
</dbReference>
<feature type="domain" description="K Homology" evidence="2">
    <location>
        <begin position="133"/>
        <end position="237"/>
    </location>
</feature>
<gene>
    <name evidence="3" type="ORF">PSACC_00525</name>
</gene>
<dbReference type="Proteomes" id="UP000240830">
    <property type="component" value="Unassembled WGS sequence"/>
</dbReference>
<feature type="compositionally biased region" description="Polar residues" evidence="1">
    <location>
        <begin position="729"/>
        <end position="739"/>
    </location>
</feature>
<dbReference type="SMART" id="SM00322">
    <property type="entry name" value="KH"/>
    <property type="match status" value="2"/>
</dbReference>